<proteinExistence type="predicted"/>
<protein>
    <submittedName>
        <fullName evidence="4">Uncharacterized protein</fullName>
    </submittedName>
</protein>
<feature type="region of interest" description="Disordered" evidence="2">
    <location>
        <begin position="250"/>
        <end position="289"/>
    </location>
</feature>
<name>A0A914RE72_9BILA</name>
<evidence type="ECO:0000256" key="1">
    <source>
        <dbReference type="SAM" id="Coils"/>
    </source>
</evidence>
<evidence type="ECO:0000256" key="2">
    <source>
        <dbReference type="SAM" id="MobiDB-lite"/>
    </source>
</evidence>
<feature type="compositionally biased region" description="Basic and acidic residues" evidence="2">
    <location>
        <begin position="259"/>
        <end position="279"/>
    </location>
</feature>
<feature type="region of interest" description="Disordered" evidence="2">
    <location>
        <begin position="66"/>
        <end position="85"/>
    </location>
</feature>
<keyword evidence="3" id="KW-1185">Reference proteome</keyword>
<keyword evidence="1" id="KW-0175">Coiled coil</keyword>
<dbReference type="Proteomes" id="UP000887578">
    <property type="component" value="Unplaced"/>
</dbReference>
<feature type="region of interest" description="Disordered" evidence="2">
    <location>
        <begin position="1"/>
        <end position="31"/>
    </location>
</feature>
<accession>A0A914RE72</accession>
<sequence>MDIKPPPQVSRAIGLNMEGPPRRHGNSEKRKANLFDENQGRFGELNCSRLNNDLYGLYADNGSADLKADNNGYGDKDKPAKQPEGARFVKGDGDKAFADIKGGVSLIVDCPQQSERDIYEKACNAGVSQIVDFPQQSERDIYGKADKYGLAGSPKVVERLQQHREDIVIDAQGKAGIKAVCVDPKEDKVDKNKAYGIPKVGHTQQKGTDAIKAKQVKASSKADNGYAFIGNTFGDELGGRSSTAAYTQQIGGNYVKAEPQQDKGGGRYEDRRKDEKDNGEGYQGYGGYSPYSQFEDCRKGYTEDIERDTATSFDADAAIGYEFVGMLSDFEGFGEPLVEPTQQDASGDDRNRNEERDGDQEQQPEGVRHARSTVNHAETLYESLSASIKVANERLKSLNNARAGVPDELIEDLRTTLTHRVRLLYDTIETREDALKALQQRDEEQRITIVELQEELSKANNAQKPELSDYVKNQLNEWGYKDVEEMIYKHIRLQDRVQVIERSFKDSSISRTNSRASIPEEDKGLKAKVIAQPQVTQLTPVSSNGAIGAITRVQLPMPEKFTGKSRNELERFFKLYEASTTSRGWGDAERAIYLGSYLPKLQVYHDNLSKRGASYPEMKRELLGAMGSDGAISTFYLRTELDRVKKSPGKLYKSLLDEVELRVTEAYGNDVDARENELKKILLRLTEEDSDPVFRTIVLTNVAASYYQLKELVLGLESSQVFRNKGDKAEIR</sequence>
<evidence type="ECO:0000313" key="4">
    <source>
        <dbReference type="WBParaSite" id="PDA_v2.g997.t1"/>
    </source>
</evidence>
<dbReference type="WBParaSite" id="PDA_v2.g997.t1">
    <property type="protein sequence ID" value="PDA_v2.g997.t1"/>
    <property type="gene ID" value="PDA_v2.g997"/>
</dbReference>
<reference evidence="4" key="1">
    <citation type="submission" date="2022-11" db="UniProtKB">
        <authorList>
            <consortium name="WormBaseParasite"/>
        </authorList>
    </citation>
    <scope>IDENTIFICATION</scope>
</reference>
<evidence type="ECO:0000313" key="3">
    <source>
        <dbReference type="Proteomes" id="UP000887578"/>
    </source>
</evidence>
<organism evidence="3 4">
    <name type="scientific">Panagrolaimus davidi</name>
    <dbReference type="NCBI Taxonomy" id="227884"/>
    <lineage>
        <taxon>Eukaryota</taxon>
        <taxon>Metazoa</taxon>
        <taxon>Ecdysozoa</taxon>
        <taxon>Nematoda</taxon>
        <taxon>Chromadorea</taxon>
        <taxon>Rhabditida</taxon>
        <taxon>Tylenchina</taxon>
        <taxon>Panagrolaimomorpha</taxon>
        <taxon>Panagrolaimoidea</taxon>
        <taxon>Panagrolaimidae</taxon>
        <taxon>Panagrolaimus</taxon>
    </lineage>
</organism>
<dbReference type="AlphaFoldDB" id="A0A914RE72"/>
<feature type="region of interest" description="Disordered" evidence="2">
    <location>
        <begin position="332"/>
        <end position="370"/>
    </location>
</feature>
<feature type="coiled-coil region" evidence="1">
    <location>
        <begin position="435"/>
        <end position="462"/>
    </location>
</feature>